<organism evidence="2 3">
    <name type="scientific">Leifsonia virtsii</name>
    <dbReference type="NCBI Taxonomy" id="3035915"/>
    <lineage>
        <taxon>Bacteria</taxon>
        <taxon>Bacillati</taxon>
        <taxon>Actinomycetota</taxon>
        <taxon>Actinomycetes</taxon>
        <taxon>Micrococcales</taxon>
        <taxon>Microbacteriaceae</taxon>
        <taxon>Leifsonia</taxon>
    </lineage>
</organism>
<dbReference type="SUPFAM" id="SSF55781">
    <property type="entry name" value="GAF domain-like"/>
    <property type="match status" value="1"/>
</dbReference>
<dbReference type="Gene3D" id="3.30.450.40">
    <property type="match status" value="1"/>
</dbReference>
<comment type="caution">
    <text evidence="2">The sequence shown here is derived from an EMBL/GenBank/DDBJ whole genome shotgun (WGS) entry which is preliminary data.</text>
</comment>
<accession>A0ABT8IYL2</accession>
<dbReference type="InterPro" id="IPR013830">
    <property type="entry name" value="SGNH_hydro"/>
</dbReference>
<feature type="domain" description="GAF" evidence="1">
    <location>
        <begin position="259"/>
        <end position="401"/>
    </location>
</feature>
<protein>
    <submittedName>
        <fullName evidence="2">GDSL-type esterase/lipase family protein</fullName>
    </submittedName>
</protein>
<dbReference type="Pfam" id="PF13472">
    <property type="entry name" value="Lipase_GDSL_2"/>
    <property type="match status" value="1"/>
</dbReference>
<dbReference type="InterPro" id="IPR036514">
    <property type="entry name" value="SGNH_hydro_sf"/>
</dbReference>
<reference evidence="2" key="1">
    <citation type="submission" date="2023-03" db="EMBL/GenBank/DDBJ databases">
        <title>MT1 and MT2 Draft Genomes of Novel Species.</title>
        <authorList>
            <person name="Venkateswaran K."/>
        </authorList>
    </citation>
    <scope>NUCLEOTIDE SEQUENCE</scope>
    <source>
        <strain evidence="2">F6_8S_P_1A</strain>
    </source>
</reference>
<sequence length="402" mass="42820">MDDERMSLPRRAAMRLWLLHVATVRSRLVRPLDGRQAFVAGRRPLRVLLVGSGPAMGWGVGSYDLALPGAMARALAASTGRGAVVDVVPHHSAGVRRLRRMVRSAEPGRYDAVVLSGAVADAVRMVEPKAWRARLQTLLADTVAASAGTVVWLGAQPIRSIPSFDSRPGQVAQDHAELLNRIAHEVCGEAGAVFVPLSGPPPGAGGRHRTPSDYLHWAREIVDALIPALHERDVPSAAAASEGSDRAQAIARLKLGSRGGDARLDGIVGTAKRTLGTEIAMFTVLDDVKEWPFASAGAVLDEIPIEQSACIHTIQTPDGMVVPNAVEDPRFSGSALVAGPAGLRYYAGYPVEAPDGTRIGAICVFGRTPRERADGEADLDVLRELALLAQRELWRFEPVAEG</sequence>
<evidence type="ECO:0000313" key="2">
    <source>
        <dbReference type="EMBL" id="MDN4597817.1"/>
    </source>
</evidence>
<dbReference type="EMBL" id="JAROCB010000003">
    <property type="protein sequence ID" value="MDN4597817.1"/>
    <property type="molecule type" value="Genomic_DNA"/>
</dbReference>
<dbReference type="SMART" id="SM00065">
    <property type="entry name" value="GAF"/>
    <property type="match status" value="1"/>
</dbReference>
<name>A0ABT8IYL2_9MICO</name>
<dbReference type="Gene3D" id="3.40.50.1110">
    <property type="entry name" value="SGNH hydrolase"/>
    <property type="match status" value="1"/>
</dbReference>
<gene>
    <name evidence="2" type="ORF">P5G59_11750</name>
</gene>
<dbReference type="RefSeq" id="WP_301219101.1">
    <property type="nucleotide sequence ID" value="NZ_JAROCB010000003.1"/>
</dbReference>
<proteinExistence type="predicted"/>
<dbReference type="Proteomes" id="UP001174210">
    <property type="component" value="Unassembled WGS sequence"/>
</dbReference>
<evidence type="ECO:0000259" key="1">
    <source>
        <dbReference type="SMART" id="SM00065"/>
    </source>
</evidence>
<keyword evidence="3" id="KW-1185">Reference proteome</keyword>
<dbReference type="InterPro" id="IPR029016">
    <property type="entry name" value="GAF-like_dom_sf"/>
</dbReference>
<dbReference type="SUPFAM" id="SSF52266">
    <property type="entry name" value="SGNH hydrolase"/>
    <property type="match status" value="1"/>
</dbReference>
<dbReference type="PANTHER" id="PTHR43102:SF2">
    <property type="entry name" value="GAF DOMAIN-CONTAINING PROTEIN"/>
    <property type="match status" value="1"/>
</dbReference>
<dbReference type="PANTHER" id="PTHR43102">
    <property type="entry name" value="SLR1143 PROTEIN"/>
    <property type="match status" value="1"/>
</dbReference>
<evidence type="ECO:0000313" key="3">
    <source>
        <dbReference type="Proteomes" id="UP001174210"/>
    </source>
</evidence>
<dbReference type="InterPro" id="IPR003018">
    <property type="entry name" value="GAF"/>
</dbReference>